<dbReference type="Pfam" id="PF13589">
    <property type="entry name" value="HATPase_c_3"/>
    <property type="match status" value="1"/>
</dbReference>
<evidence type="ECO:0000313" key="1">
    <source>
        <dbReference type="EMBL" id="GGA01899.1"/>
    </source>
</evidence>
<dbReference type="RefSeq" id="WP_188641495.1">
    <property type="nucleotide sequence ID" value="NZ_BMID01000001.1"/>
</dbReference>
<reference evidence="2" key="1">
    <citation type="journal article" date="2019" name="Int. J. Syst. Evol. Microbiol.">
        <title>The Global Catalogue of Microorganisms (GCM) 10K type strain sequencing project: providing services to taxonomists for standard genome sequencing and annotation.</title>
        <authorList>
            <consortium name="The Broad Institute Genomics Platform"/>
            <consortium name="The Broad Institute Genome Sequencing Center for Infectious Disease"/>
            <person name="Wu L."/>
            <person name="Ma J."/>
        </authorList>
    </citation>
    <scope>NUCLEOTIDE SEQUENCE [LARGE SCALE GENOMIC DNA]</scope>
    <source>
        <strain evidence="2">CGMCC 1.15297</strain>
    </source>
</reference>
<dbReference type="InterPro" id="IPR036890">
    <property type="entry name" value="HATPase_C_sf"/>
</dbReference>
<gene>
    <name evidence="1" type="ORF">GCM10010923_08260</name>
</gene>
<accession>A0ABQ1F6X7</accession>
<proteinExistence type="predicted"/>
<comment type="caution">
    <text evidence="1">The sequence shown here is derived from an EMBL/GenBank/DDBJ whole genome shotgun (WGS) entry which is preliminary data.</text>
</comment>
<evidence type="ECO:0008006" key="3">
    <source>
        <dbReference type="Google" id="ProtNLM"/>
    </source>
</evidence>
<dbReference type="Gene3D" id="3.30.565.10">
    <property type="entry name" value="Histidine kinase-like ATPase, C-terminal domain"/>
    <property type="match status" value="1"/>
</dbReference>
<organism evidence="1 2">
    <name type="scientific">Blastomonas marina</name>
    <dbReference type="NCBI Taxonomy" id="1867408"/>
    <lineage>
        <taxon>Bacteria</taxon>
        <taxon>Pseudomonadati</taxon>
        <taxon>Pseudomonadota</taxon>
        <taxon>Alphaproteobacteria</taxon>
        <taxon>Sphingomonadales</taxon>
        <taxon>Sphingomonadaceae</taxon>
        <taxon>Blastomonas</taxon>
    </lineage>
</organism>
<protein>
    <recommendedName>
        <fullName evidence="3">ATP-binding protein</fullName>
    </recommendedName>
</protein>
<dbReference type="Proteomes" id="UP000603317">
    <property type="component" value="Unassembled WGS sequence"/>
</dbReference>
<dbReference type="EMBL" id="BMID01000001">
    <property type="protein sequence ID" value="GGA01899.1"/>
    <property type="molecule type" value="Genomic_DNA"/>
</dbReference>
<keyword evidence="2" id="KW-1185">Reference proteome</keyword>
<name>A0ABQ1F6X7_9SPHN</name>
<evidence type="ECO:0000313" key="2">
    <source>
        <dbReference type="Proteomes" id="UP000603317"/>
    </source>
</evidence>
<sequence>MAETIEAKANPEKRLFISLLTRDIPLADAFLDLVDNSINSVLANFSKDLSSAAGYVKVLEGKISRPPAKIDIQIDGNEVKISDDSTGISFTSARDHVFQFGRASNERHPDDRLSVYGVGLKRAIFKIGNHIKINSKHAEGGFSTDLHVDKWESDKRNPWVIDIEKGKKAPASTGTTISIKDLYPEVKRRISDGLFIGELIRKMQRAYEFFLKKVVRIFVNKQEIEPFGLSVGENVSSDTFEMDGVSCNIVAGVGTPDARGFFVDDKAGWTIFCNGRALLFADKSALTGWSGSPELPLFQPKHRPFVGFVFFVASDPEKLPWTTTKGAINRESEVWQEARKKMVSVGRQVTGFLDRRYDNEGTKVSRSEVATISGSSTTALKMSLSKKTEFKIPQKKGPETIRIQYDAELEKVDAIREYLGKRRMSGSDVGRRTFEYFLKNRVGYDA</sequence>